<evidence type="ECO:0000256" key="10">
    <source>
        <dbReference type="HAMAP-Rule" id="MF_00278"/>
    </source>
</evidence>
<evidence type="ECO:0000313" key="14">
    <source>
        <dbReference type="Proteomes" id="UP000199657"/>
    </source>
</evidence>
<dbReference type="Proteomes" id="UP000199657">
    <property type="component" value="Unassembled WGS sequence"/>
</dbReference>
<comment type="function">
    <text evidence="10">IGPS catalyzes the conversion of PRFAR and glutamine to IGP, AICAR and glutamate. The HisH subunit catalyzes the hydrolysis of glutamine to glutamate and ammonia as part of the synthesis of IGP and AICAR. The resulting ammonia molecule is channeled to the active site of HisF.</text>
</comment>
<dbReference type="InterPro" id="IPR017926">
    <property type="entry name" value="GATASE"/>
</dbReference>
<keyword evidence="2 10" id="KW-0963">Cytoplasm</keyword>
<evidence type="ECO:0000256" key="7">
    <source>
        <dbReference type="ARBA" id="ARBA00023239"/>
    </source>
</evidence>
<protein>
    <recommendedName>
        <fullName evidence="10">Imidazole glycerol phosphate synthase subunit HisH</fullName>
        <ecNumber evidence="10">4.3.2.10</ecNumber>
    </recommendedName>
    <alternativeName>
        <fullName evidence="10">IGP synthase glutaminase subunit</fullName>
        <ecNumber evidence="10">3.5.1.2</ecNumber>
    </alternativeName>
    <alternativeName>
        <fullName evidence="10">IGP synthase subunit HisH</fullName>
    </alternativeName>
    <alternativeName>
        <fullName evidence="10">ImGP synthase subunit HisH</fullName>
        <shortName evidence="10">IGPS subunit HisH</shortName>
    </alternativeName>
</protein>
<keyword evidence="5 10" id="KW-0315">Glutamine amidotransferase</keyword>
<dbReference type="PROSITE" id="PS51273">
    <property type="entry name" value="GATASE_TYPE_1"/>
    <property type="match status" value="1"/>
</dbReference>
<dbReference type="GO" id="GO:0000107">
    <property type="term" value="F:imidazoleglycerol-phosphate synthase activity"/>
    <property type="evidence" value="ECO:0007669"/>
    <property type="project" value="UniProtKB-UniRule"/>
</dbReference>
<dbReference type="UniPathway" id="UPA00031">
    <property type="reaction ID" value="UER00010"/>
</dbReference>
<dbReference type="OrthoDB" id="9807137at2"/>
<dbReference type="HAMAP" id="MF_00278">
    <property type="entry name" value="HisH"/>
    <property type="match status" value="1"/>
</dbReference>
<dbReference type="Pfam" id="PF00117">
    <property type="entry name" value="GATase"/>
    <property type="match status" value="1"/>
</dbReference>
<keyword evidence="6 10" id="KW-0368">Histidine biosynthesis</keyword>
<evidence type="ECO:0000256" key="2">
    <source>
        <dbReference type="ARBA" id="ARBA00022490"/>
    </source>
</evidence>
<organism evidence="13 14">
    <name type="scientific">Aquisalimonas asiatica</name>
    <dbReference type="NCBI Taxonomy" id="406100"/>
    <lineage>
        <taxon>Bacteria</taxon>
        <taxon>Pseudomonadati</taxon>
        <taxon>Pseudomonadota</taxon>
        <taxon>Gammaproteobacteria</taxon>
        <taxon>Chromatiales</taxon>
        <taxon>Ectothiorhodospiraceae</taxon>
        <taxon>Aquisalimonas</taxon>
    </lineage>
</organism>
<dbReference type="SUPFAM" id="SSF52317">
    <property type="entry name" value="Class I glutamine amidotransferase-like"/>
    <property type="match status" value="1"/>
</dbReference>
<dbReference type="GO" id="GO:0000105">
    <property type="term" value="P:L-histidine biosynthetic process"/>
    <property type="evidence" value="ECO:0007669"/>
    <property type="project" value="UniProtKB-UniRule"/>
</dbReference>
<sequence>MATIAVIDYGMGNLRSVAKALEHVDDRSRIVVTHDPAEIRRADRVVLPGVGAIRDCMAELQRLELDAVIHEVARNKPFLGVCLGMQALLTASEENGGMEALGVLPGQVRHFAAGFADAGIAPPGKVPHMGWNQVRQATPHPLWQGIADHSWFYFVHSYFVPLLEDGLSAGVAHYGLDFTAVVARENIFATQFHPEKSQSAGLDLLANFTRWNGTV</sequence>
<dbReference type="CDD" id="cd01748">
    <property type="entry name" value="GATase1_IGP_Synthase"/>
    <property type="match status" value="1"/>
</dbReference>
<feature type="active site" evidence="10 11">
    <location>
        <position position="195"/>
    </location>
</feature>
<accession>A0A1H8TCR8</accession>
<comment type="pathway">
    <text evidence="1 10">Amino-acid biosynthesis; L-histidine biosynthesis; L-histidine from 5-phospho-alpha-D-ribose 1-diphosphate: step 5/9.</text>
</comment>
<reference evidence="13 14" key="1">
    <citation type="submission" date="2016-10" db="EMBL/GenBank/DDBJ databases">
        <authorList>
            <person name="de Groot N.N."/>
        </authorList>
    </citation>
    <scope>NUCLEOTIDE SEQUENCE [LARGE SCALE GENOMIC DNA]</scope>
    <source>
        <strain evidence="13 14">CGMCC 1.6291</strain>
    </source>
</reference>
<comment type="subcellular location">
    <subcellularLocation>
        <location evidence="10">Cytoplasm</location>
    </subcellularLocation>
</comment>
<dbReference type="STRING" id="406100.SAMN04488052_10432"/>
<gene>
    <name evidence="10" type="primary">hisH</name>
    <name evidence="13" type="ORF">SAMN04488052_10432</name>
</gene>
<evidence type="ECO:0000256" key="5">
    <source>
        <dbReference type="ARBA" id="ARBA00022962"/>
    </source>
</evidence>
<evidence type="ECO:0000256" key="9">
    <source>
        <dbReference type="ARBA" id="ARBA00049534"/>
    </source>
</evidence>
<comment type="subunit">
    <text evidence="10">Heterodimer of HisH and HisF.</text>
</comment>
<evidence type="ECO:0000259" key="12">
    <source>
        <dbReference type="Pfam" id="PF00117"/>
    </source>
</evidence>
<dbReference type="NCBIfam" id="TIGR01855">
    <property type="entry name" value="IMP_synth_hisH"/>
    <property type="match status" value="1"/>
</dbReference>
<feature type="active site" evidence="10 11">
    <location>
        <position position="193"/>
    </location>
</feature>
<evidence type="ECO:0000256" key="4">
    <source>
        <dbReference type="ARBA" id="ARBA00022801"/>
    </source>
</evidence>
<comment type="catalytic activity">
    <reaction evidence="8 10">
        <text>5-[(5-phospho-1-deoxy-D-ribulos-1-ylimino)methylamino]-1-(5-phospho-beta-D-ribosyl)imidazole-4-carboxamide + L-glutamine = D-erythro-1-(imidazol-4-yl)glycerol 3-phosphate + 5-amino-1-(5-phospho-beta-D-ribosyl)imidazole-4-carboxamide + L-glutamate + H(+)</text>
        <dbReference type="Rhea" id="RHEA:24793"/>
        <dbReference type="ChEBI" id="CHEBI:15378"/>
        <dbReference type="ChEBI" id="CHEBI:29985"/>
        <dbReference type="ChEBI" id="CHEBI:58278"/>
        <dbReference type="ChEBI" id="CHEBI:58359"/>
        <dbReference type="ChEBI" id="CHEBI:58475"/>
        <dbReference type="ChEBI" id="CHEBI:58525"/>
        <dbReference type="EC" id="4.3.2.10"/>
    </reaction>
</comment>
<feature type="active site" description="Nucleophile" evidence="10 11">
    <location>
        <position position="82"/>
    </location>
</feature>
<dbReference type="InterPro" id="IPR010139">
    <property type="entry name" value="Imidazole-glycPsynth_HisH"/>
</dbReference>
<evidence type="ECO:0000256" key="6">
    <source>
        <dbReference type="ARBA" id="ARBA00023102"/>
    </source>
</evidence>
<name>A0A1H8TCR8_9GAMM</name>
<evidence type="ECO:0000256" key="3">
    <source>
        <dbReference type="ARBA" id="ARBA00022605"/>
    </source>
</evidence>
<evidence type="ECO:0000256" key="1">
    <source>
        <dbReference type="ARBA" id="ARBA00005091"/>
    </source>
</evidence>
<evidence type="ECO:0000256" key="8">
    <source>
        <dbReference type="ARBA" id="ARBA00047838"/>
    </source>
</evidence>
<keyword evidence="3 10" id="KW-0028">Amino-acid biosynthesis</keyword>
<feature type="domain" description="Glutamine amidotransferase" evidence="12">
    <location>
        <begin position="6"/>
        <end position="208"/>
    </location>
</feature>
<dbReference type="PANTHER" id="PTHR42701:SF2">
    <property type="entry name" value="IMIDAZOLE GLYCEROL PHOSPHATE SYNTHASE SUBUNIT HISH 1"/>
    <property type="match status" value="1"/>
</dbReference>
<evidence type="ECO:0000313" key="13">
    <source>
        <dbReference type="EMBL" id="SEO88273.1"/>
    </source>
</evidence>
<dbReference type="EC" id="4.3.2.10" evidence="10"/>
<dbReference type="GO" id="GO:0004359">
    <property type="term" value="F:glutaminase activity"/>
    <property type="evidence" value="ECO:0007669"/>
    <property type="project" value="UniProtKB-EC"/>
</dbReference>
<dbReference type="EC" id="3.5.1.2" evidence="10"/>
<dbReference type="GO" id="GO:0005737">
    <property type="term" value="C:cytoplasm"/>
    <property type="evidence" value="ECO:0007669"/>
    <property type="project" value="UniProtKB-SubCell"/>
</dbReference>
<dbReference type="InterPro" id="IPR029062">
    <property type="entry name" value="Class_I_gatase-like"/>
</dbReference>
<keyword evidence="14" id="KW-1185">Reference proteome</keyword>
<dbReference type="EMBL" id="FOEG01000004">
    <property type="protein sequence ID" value="SEO88273.1"/>
    <property type="molecule type" value="Genomic_DNA"/>
</dbReference>
<dbReference type="RefSeq" id="WP_091643079.1">
    <property type="nucleotide sequence ID" value="NZ_FOEG01000004.1"/>
</dbReference>
<dbReference type="PANTHER" id="PTHR42701">
    <property type="entry name" value="IMIDAZOLE GLYCEROL PHOSPHATE SYNTHASE SUBUNIT HISH"/>
    <property type="match status" value="1"/>
</dbReference>
<evidence type="ECO:0000256" key="11">
    <source>
        <dbReference type="PIRSR" id="PIRSR000495-1"/>
    </source>
</evidence>
<comment type="catalytic activity">
    <reaction evidence="9 10">
        <text>L-glutamine + H2O = L-glutamate + NH4(+)</text>
        <dbReference type="Rhea" id="RHEA:15889"/>
        <dbReference type="ChEBI" id="CHEBI:15377"/>
        <dbReference type="ChEBI" id="CHEBI:28938"/>
        <dbReference type="ChEBI" id="CHEBI:29985"/>
        <dbReference type="ChEBI" id="CHEBI:58359"/>
        <dbReference type="EC" id="3.5.1.2"/>
    </reaction>
</comment>
<dbReference type="AlphaFoldDB" id="A0A1H8TCR8"/>
<proteinExistence type="inferred from homology"/>
<dbReference type="PIRSF" id="PIRSF000495">
    <property type="entry name" value="Amidotransf_hisH"/>
    <property type="match status" value="1"/>
</dbReference>
<keyword evidence="4 10" id="KW-0378">Hydrolase</keyword>
<dbReference type="GO" id="GO:0016829">
    <property type="term" value="F:lyase activity"/>
    <property type="evidence" value="ECO:0007669"/>
    <property type="project" value="UniProtKB-KW"/>
</dbReference>
<dbReference type="Gene3D" id="3.40.50.880">
    <property type="match status" value="1"/>
</dbReference>
<keyword evidence="7 10" id="KW-0456">Lyase</keyword>